<dbReference type="PIRSF" id="PIRSF029215">
    <property type="entry name" value="UCP029215"/>
    <property type="match status" value="1"/>
</dbReference>
<accession>A0A845AXJ5</accession>
<keyword evidence="1" id="KW-0175">Coiled coil</keyword>
<dbReference type="EMBL" id="WTYL01000001">
    <property type="protein sequence ID" value="MXP42975.1"/>
    <property type="molecule type" value="Genomic_DNA"/>
</dbReference>
<dbReference type="InterPro" id="IPR016913">
    <property type="entry name" value="UCP029215"/>
</dbReference>
<comment type="caution">
    <text evidence="2">The sequence shown here is derived from an EMBL/GenBank/DDBJ whole genome shotgun (WGS) entry which is preliminary data.</text>
</comment>
<dbReference type="Pfam" id="PF09979">
    <property type="entry name" value="DUF2213"/>
    <property type="match status" value="1"/>
</dbReference>
<dbReference type="Proteomes" id="UP000431922">
    <property type="component" value="Unassembled WGS sequence"/>
</dbReference>
<dbReference type="RefSeq" id="WP_160754629.1">
    <property type="nucleotide sequence ID" value="NZ_WTYL01000001.1"/>
</dbReference>
<evidence type="ECO:0000256" key="1">
    <source>
        <dbReference type="SAM" id="Coils"/>
    </source>
</evidence>
<evidence type="ECO:0000313" key="3">
    <source>
        <dbReference type="Proteomes" id="UP000431922"/>
    </source>
</evidence>
<sequence length="372" mass="39381">MVQLCDTLTFDKSARICADGSLVAEVFAARTGLQDYLSSEVDPEGTRDFKPGQMVKVYRPESEVFKADSLATFAAAPVTINHPSEAVTADNWRGLGVGEINGDVVRDGQRVRVPIIVRDAGAVKAATTTHKQLSMGYATELVFPTDGKHPDGTVCDAYQTNLRINHIALVPAGRGGPELRVVDERTPIQNKEKSMKKIVLDGLQVDLSDADAVAAAFSKLQGQITDANDAKSKAETDLATAVTDKANLEAKVTTLEKQVADAKLTPAQLRDAAKAYSQTVDKAKALGVTVSDEMDEGAIMQAAVSAKIGDAAKDWTGAQVAASFATLTADAKSLVHNLDPARPINDAARETKALADSINNLNAWRNPANAAA</sequence>
<feature type="coiled-coil region" evidence="1">
    <location>
        <begin position="231"/>
        <end position="265"/>
    </location>
</feature>
<evidence type="ECO:0000313" key="2">
    <source>
        <dbReference type="EMBL" id="MXP42975.1"/>
    </source>
</evidence>
<gene>
    <name evidence="2" type="ORF">GRI65_00730</name>
</gene>
<dbReference type="AlphaFoldDB" id="A0A845AXJ5"/>
<protein>
    <submittedName>
        <fullName evidence="2">DUF2213 domain-containing protein</fullName>
    </submittedName>
</protein>
<organism evidence="2 3">
    <name type="scientific">Allopontixanthobacter sediminis</name>
    <dbReference type="NCBI Taxonomy" id="1689985"/>
    <lineage>
        <taxon>Bacteria</taxon>
        <taxon>Pseudomonadati</taxon>
        <taxon>Pseudomonadota</taxon>
        <taxon>Alphaproteobacteria</taxon>
        <taxon>Sphingomonadales</taxon>
        <taxon>Erythrobacteraceae</taxon>
        <taxon>Allopontixanthobacter</taxon>
    </lineage>
</organism>
<keyword evidence="3" id="KW-1185">Reference proteome</keyword>
<proteinExistence type="predicted"/>
<reference evidence="2 3" key="1">
    <citation type="submission" date="2019-12" db="EMBL/GenBank/DDBJ databases">
        <title>Genomic-based taxomic classification of the family Erythrobacteraceae.</title>
        <authorList>
            <person name="Xu L."/>
        </authorList>
    </citation>
    <scope>NUCLEOTIDE SEQUENCE [LARGE SCALE GENOMIC DNA]</scope>
    <source>
        <strain evidence="2 3">KCTC 42453</strain>
    </source>
</reference>
<name>A0A845AXJ5_9SPHN</name>
<dbReference type="OrthoDB" id="7549700at2"/>